<keyword evidence="1" id="KW-0802">TPR repeat</keyword>
<evidence type="ECO:0000256" key="1">
    <source>
        <dbReference type="PROSITE-ProRule" id="PRU00339"/>
    </source>
</evidence>
<dbReference type="RefSeq" id="WP_188550560.1">
    <property type="nucleotide sequence ID" value="NZ_BMFY01000006.1"/>
</dbReference>
<protein>
    <recommendedName>
        <fullName evidence="5">Tetratricopeptide repeat protein</fullName>
    </recommendedName>
</protein>
<sequence length="217" mass="23423">MSGGWGRLIWALVAVCALAGGYALTVWGLGAAAARQYEDGEYGSSAATAQWQKRLAVLERHKGYYNAGTARAASGELDEARGELEQALRLSPPADECPIIVNLAYVLEALGDAAHADQDPEAGDALYQEALTLIEEAPEHCSDGEEAGELDEAAERLAEKQAESDEDPEQGEEANPEDEDGQAELQQRNRDAAREQFREDEHSRQQGGGSGRAERPW</sequence>
<dbReference type="EMBL" id="BMFY01000006">
    <property type="protein sequence ID" value="GGA15175.1"/>
    <property type="molecule type" value="Genomic_DNA"/>
</dbReference>
<feature type="compositionally biased region" description="Acidic residues" evidence="2">
    <location>
        <begin position="164"/>
        <end position="182"/>
    </location>
</feature>
<evidence type="ECO:0000313" key="4">
    <source>
        <dbReference type="Proteomes" id="UP000616114"/>
    </source>
</evidence>
<comment type="caution">
    <text evidence="3">The sequence shown here is derived from an EMBL/GenBank/DDBJ whole genome shotgun (WGS) entry which is preliminary data.</text>
</comment>
<accession>A0A8J2TY96</accession>
<dbReference type="InterPro" id="IPR011990">
    <property type="entry name" value="TPR-like_helical_dom_sf"/>
</dbReference>
<dbReference type="SUPFAM" id="SSF48452">
    <property type="entry name" value="TPR-like"/>
    <property type="match status" value="1"/>
</dbReference>
<feature type="compositionally biased region" description="Basic and acidic residues" evidence="2">
    <location>
        <begin position="153"/>
        <end position="163"/>
    </location>
</feature>
<feature type="region of interest" description="Disordered" evidence="2">
    <location>
        <begin position="140"/>
        <end position="217"/>
    </location>
</feature>
<evidence type="ECO:0000256" key="2">
    <source>
        <dbReference type="SAM" id="MobiDB-lite"/>
    </source>
</evidence>
<dbReference type="Proteomes" id="UP000616114">
    <property type="component" value="Unassembled WGS sequence"/>
</dbReference>
<dbReference type="PROSITE" id="PS50005">
    <property type="entry name" value="TPR"/>
    <property type="match status" value="1"/>
</dbReference>
<evidence type="ECO:0008006" key="5">
    <source>
        <dbReference type="Google" id="ProtNLM"/>
    </source>
</evidence>
<organism evidence="3 4">
    <name type="scientific">Sediminivirga luteola</name>
    <dbReference type="NCBI Taxonomy" id="1774748"/>
    <lineage>
        <taxon>Bacteria</taxon>
        <taxon>Bacillati</taxon>
        <taxon>Actinomycetota</taxon>
        <taxon>Actinomycetes</taxon>
        <taxon>Micrococcales</taxon>
        <taxon>Brevibacteriaceae</taxon>
        <taxon>Sediminivirga</taxon>
    </lineage>
</organism>
<proteinExistence type="predicted"/>
<dbReference type="AlphaFoldDB" id="A0A8J2TY96"/>
<dbReference type="Gene3D" id="1.25.40.10">
    <property type="entry name" value="Tetratricopeptide repeat domain"/>
    <property type="match status" value="1"/>
</dbReference>
<dbReference type="InterPro" id="IPR019734">
    <property type="entry name" value="TPR_rpt"/>
</dbReference>
<gene>
    <name evidence="3" type="ORF">GCM10011333_17780</name>
</gene>
<evidence type="ECO:0000313" key="3">
    <source>
        <dbReference type="EMBL" id="GGA15175.1"/>
    </source>
</evidence>
<feature type="compositionally biased region" description="Basic and acidic residues" evidence="2">
    <location>
        <begin position="187"/>
        <end position="204"/>
    </location>
</feature>
<reference evidence="3" key="2">
    <citation type="submission" date="2020-09" db="EMBL/GenBank/DDBJ databases">
        <authorList>
            <person name="Sun Q."/>
            <person name="Zhou Y."/>
        </authorList>
    </citation>
    <scope>NUCLEOTIDE SEQUENCE</scope>
    <source>
        <strain evidence="3">CGMCC 1.12785</strain>
    </source>
</reference>
<feature type="repeat" description="TPR" evidence="1">
    <location>
        <begin position="61"/>
        <end position="94"/>
    </location>
</feature>
<keyword evidence="4" id="KW-1185">Reference proteome</keyword>
<reference evidence="3" key="1">
    <citation type="journal article" date="2014" name="Int. J. Syst. Evol. Microbiol.">
        <title>Complete genome sequence of Corynebacterium casei LMG S-19264T (=DSM 44701T), isolated from a smear-ripened cheese.</title>
        <authorList>
            <consortium name="US DOE Joint Genome Institute (JGI-PGF)"/>
            <person name="Walter F."/>
            <person name="Albersmeier A."/>
            <person name="Kalinowski J."/>
            <person name="Ruckert C."/>
        </authorList>
    </citation>
    <scope>NUCLEOTIDE SEQUENCE</scope>
    <source>
        <strain evidence="3">CGMCC 1.12785</strain>
    </source>
</reference>
<name>A0A8J2TY96_9MICO</name>